<dbReference type="InterPro" id="IPR001789">
    <property type="entry name" value="Sig_transdc_resp-reg_receiver"/>
</dbReference>
<evidence type="ECO:0000256" key="4">
    <source>
        <dbReference type="ARBA" id="ARBA00023125"/>
    </source>
</evidence>
<dbReference type="Gene3D" id="3.40.50.2300">
    <property type="match status" value="1"/>
</dbReference>
<dbReference type="CDD" id="cd00383">
    <property type="entry name" value="trans_reg_C"/>
    <property type="match status" value="1"/>
</dbReference>
<dbReference type="PANTHER" id="PTHR48111">
    <property type="entry name" value="REGULATOR OF RPOS"/>
    <property type="match status" value="1"/>
</dbReference>
<dbReference type="GO" id="GO:0006355">
    <property type="term" value="P:regulation of DNA-templated transcription"/>
    <property type="evidence" value="ECO:0007669"/>
    <property type="project" value="InterPro"/>
</dbReference>
<keyword evidence="4" id="KW-0238">DNA-binding</keyword>
<keyword evidence="1" id="KW-0597">Phosphoprotein</keyword>
<feature type="domain" description="OmpR/PhoB-type" evidence="7">
    <location>
        <begin position="163"/>
        <end position="262"/>
    </location>
</feature>
<dbReference type="GO" id="GO:0005829">
    <property type="term" value="C:cytosol"/>
    <property type="evidence" value="ECO:0007669"/>
    <property type="project" value="TreeGrafter"/>
</dbReference>
<keyword evidence="3" id="KW-0805">Transcription regulation</keyword>
<accession>A0A6J7FNP2</accession>
<dbReference type="PROSITE" id="PS51755">
    <property type="entry name" value="OMPR_PHOB"/>
    <property type="match status" value="1"/>
</dbReference>
<dbReference type="SUPFAM" id="SSF52172">
    <property type="entry name" value="CheY-like"/>
    <property type="match status" value="1"/>
</dbReference>
<evidence type="ECO:0000256" key="3">
    <source>
        <dbReference type="ARBA" id="ARBA00023015"/>
    </source>
</evidence>
<dbReference type="InterPro" id="IPR039420">
    <property type="entry name" value="WalR-like"/>
</dbReference>
<keyword evidence="5" id="KW-0804">Transcription</keyword>
<keyword evidence="2" id="KW-0902">Two-component regulatory system</keyword>
<evidence type="ECO:0000256" key="5">
    <source>
        <dbReference type="ARBA" id="ARBA00023163"/>
    </source>
</evidence>
<evidence type="ECO:0000256" key="1">
    <source>
        <dbReference type="ARBA" id="ARBA00022553"/>
    </source>
</evidence>
<evidence type="ECO:0000256" key="2">
    <source>
        <dbReference type="ARBA" id="ARBA00023012"/>
    </source>
</evidence>
<dbReference type="Pfam" id="PF00486">
    <property type="entry name" value="Trans_reg_C"/>
    <property type="match status" value="1"/>
</dbReference>
<dbReference type="SUPFAM" id="SSF46894">
    <property type="entry name" value="C-terminal effector domain of the bipartite response regulators"/>
    <property type="match status" value="1"/>
</dbReference>
<dbReference type="InterPro" id="IPR011006">
    <property type="entry name" value="CheY-like_superfamily"/>
</dbReference>
<sequence length="287" mass="32361">MTLIETHFPGSTESRLRPTVAGAVEQRPEGESTPRALVTLIHNSDRRSVEAALQRIGYVVRATNDHTAAEVMLRSFTPDLIVIDARDAYPLPNNLMTQVRRCPEIYIIVVGANSDDQRMTVLRNGADHALPIEVSPDEVAVRCQALMRRSRQFAHAITSDGQPKNLYFGPLDVDLGRREIRVNRYPIAATRLEFDLFSQLCLRPLEVCSRVELLESVWGPHWVGDTHVVDVHLSNLRRKLTERAPELRFLHTVRGIGFRLADDLLQLAKHDLASSRMLESQTASSNF</sequence>
<gene>
    <name evidence="8" type="ORF">UFOPK3494_00512</name>
</gene>
<name>A0A6J7FNP2_9ZZZZ</name>
<organism evidence="8">
    <name type="scientific">freshwater metagenome</name>
    <dbReference type="NCBI Taxonomy" id="449393"/>
    <lineage>
        <taxon>unclassified sequences</taxon>
        <taxon>metagenomes</taxon>
        <taxon>ecological metagenomes</taxon>
    </lineage>
</organism>
<dbReference type="SMART" id="SM00862">
    <property type="entry name" value="Trans_reg_C"/>
    <property type="match status" value="1"/>
</dbReference>
<dbReference type="InterPro" id="IPR036388">
    <property type="entry name" value="WH-like_DNA-bd_sf"/>
</dbReference>
<dbReference type="GO" id="GO:0000156">
    <property type="term" value="F:phosphorelay response regulator activity"/>
    <property type="evidence" value="ECO:0007669"/>
    <property type="project" value="TreeGrafter"/>
</dbReference>
<dbReference type="Gene3D" id="1.10.10.10">
    <property type="entry name" value="Winged helix-like DNA-binding domain superfamily/Winged helix DNA-binding domain"/>
    <property type="match status" value="1"/>
</dbReference>
<dbReference type="PANTHER" id="PTHR48111:SF1">
    <property type="entry name" value="TWO-COMPONENT RESPONSE REGULATOR ORR33"/>
    <property type="match status" value="1"/>
</dbReference>
<evidence type="ECO:0000259" key="6">
    <source>
        <dbReference type="PROSITE" id="PS50110"/>
    </source>
</evidence>
<dbReference type="GO" id="GO:0032993">
    <property type="term" value="C:protein-DNA complex"/>
    <property type="evidence" value="ECO:0007669"/>
    <property type="project" value="TreeGrafter"/>
</dbReference>
<dbReference type="CDD" id="cd00156">
    <property type="entry name" value="REC"/>
    <property type="match status" value="1"/>
</dbReference>
<evidence type="ECO:0000313" key="8">
    <source>
        <dbReference type="EMBL" id="CAB4893163.1"/>
    </source>
</evidence>
<protein>
    <submittedName>
        <fullName evidence="8">Unannotated protein</fullName>
    </submittedName>
</protein>
<dbReference type="PROSITE" id="PS50110">
    <property type="entry name" value="RESPONSE_REGULATORY"/>
    <property type="match status" value="1"/>
</dbReference>
<dbReference type="EMBL" id="CAFBMF010000021">
    <property type="protein sequence ID" value="CAB4893163.1"/>
    <property type="molecule type" value="Genomic_DNA"/>
</dbReference>
<dbReference type="InterPro" id="IPR001867">
    <property type="entry name" value="OmpR/PhoB-type_DNA-bd"/>
</dbReference>
<evidence type="ECO:0000259" key="7">
    <source>
        <dbReference type="PROSITE" id="PS51755"/>
    </source>
</evidence>
<proteinExistence type="predicted"/>
<dbReference type="GO" id="GO:0000976">
    <property type="term" value="F:transcription cis-regulatory region binding"/>
    <property type="evidence" value="ECO:0007669"/>
    <property type="project" value="TreeGrafter"/>
</dbReference>
<dbReference type="AlphaFoldDB" id="A0A6J7FNP2"/>
<feature type="domain" description="Response regulatory" evidence="6">
    <location>
        <begin position="35"/>
        <end position="147"/>
    </location>
</feature>
<reference evidence="8" key="1">
    <citation type="submission" date="2020-05" db="EMBL/GenBank/DDBJ databases">
        <authorList>
            <person name="Chiriac C."/>
            <person name="Salcher M."/>
            <person name="Ghai R."/>
            <person name="Kavagutti S V."/>
        </authorList>
    </citation>
    <scope>NUCLEOTIDE SEQUENCE</scope>
</reference>
<dbReference type="InterPro" id="IPR016032">
    <property type="entry name" value="Sig_transdc_resp-reg_C-effctor"/>
</dbReference>